<reference evidence="1 2" key="1">
    <citation type="submission" date="2015-04" db="EMBL/GenBank/DDBJ databases">
        <authorList>
            <person name="Syromyatnikov M.Y."/>
            <person name="Popov V.N."/>
        </authorList>
    </citation>
    <scope>NUCLEOTIDE SEQUENCE [LARGE SCALE GENOMIC DNA]</scope>
</reference>
<dbReference type="EMBL" id="CVRI01000058">
    <property type="protein sequence ID" value="CRL02902.1"/>
    <property type="molecule type" value="Genomic_DNA"/>
</dbReference>
<sequence>MSQRGNYFVPSGCLLSRFWYRNKPLKTQQMVYFRLETVEQATYDYIEQQSVFYSSSVWR</sequence>
<accession>A0A1J1IUT4</accession>
<keyword evidence="2" id="KW-1185">Reference proteome</keyword>
<evidence type="ECO:0000313" key="2">
    <source>
        <dbReference type="Proteomes" id="UP000183832"/>
    </source>
</evidence>
<dbReference type="AlphaFoldDB" id="A0A1J1IUT4"/>
<evidence type="ECO:0000313" key="1">
    <source>
        <dbReference type="EMBL" id="CRL02902.1"/>
    </source>
</evidence>
<dbReference type="Proteomes" id="UP000183832">
    <property type="component" value="Unassembled WGS sequence"/>
</dbReference>
<protein>
    <submittedName>
        <fullName evidence="1">CLUMA_CG015998, isoform A</fullName>
    </submittedName>
</protein>
<organism evidence="1 2">
    <name type="scientific">Clunio marinus</name>
    <dbReference type="NCBI Taxonomy" id="568069"/>
    <lineage>
        <taxon>Eukaryota</taxon>
        <taxon>Metazoa</taxon>
        <taxon>Ecdysozoa</taxon>
        <taxon>Arthropoda</taxon>
        <taxon>Hexapoda</taxon>
        <taxon>Insecta</taxon>
        <taxon>Pterygota</taxon>
        <taxon>Neoptera</taxon>
        <taxon>Endopterygota</taxon>
        <taxon>Diptera</taxon>
        <taxon>Nematocera</taxon>
        <taxon>Chironomoidea</taxon>
        <taxon>Chironomidae</taxon>
        <taxon>Clunio</taxon>
    </lineage>
</organism>
<proteinExistence type="predicted"/>
<name>A0A1J1IUT4_9DIPT</name>
<gene>
    <name evidence="1" type="ORF">CLUMA_CG015998</name>
</gene>